<comment type="caution">
    <text evidence="3">The sequence shown here is derived from an EMBL/GenBank/DDBJ whole genome shotgun (WGS) entry which is preliminary data.</text>
</comment>
<dbReference type="Proteomes" id="UP000630353">
    <property type="component" value="Unassembled WGS sequence"/>
</dbReference>
<reference evidence="3" key="2">
    <citation type="submission" date="2020-09" db="EMBL/GenBank/DDBJ databases">
        <authorList>
            <person name="Sun Q."/>
            <person name="Kim S."/>
        </authorList>
    </citation>
    <scope>NUCLEOTIDE SEQUENCE</scope>
    <source>
        <strain evidence="3">KCTC 42651</strain>
    </source>
</reference>
<name>A0A918XNN5_9PROT</name>
<keyword evidence="1" id="KW-1133">Transmembrane helix</keyword>
<dbReference type="AlphaFoldDB" id="A0A918XNN5"/>
<evidence type="ECO:0000259" key="2">
    <source>
        <dbReference type="Pfam" id="PF07238"/>
    </source>
</evidence>
<proteinExistence type="predicted"/>
<dbReference type="SUPFAM" id="SSF141371">
    <property type="entry name" value="PilZ domain-like"/>
    <property type="match status" value="1"/>
</dbReference>
<protein>
    <recommendedName>
        <fullName evidence="2">PilZ domain-containing protein</fullName>
    </recommendedName>
</protein>
<organism evidence="3 4">
    <name type="scientific">Thalassobaculum fulvum</name>
    <dbReference type="NCBI Taxonomy" id="1633335"/>
    <lineage>
        <taxon>Bacteria</taxon>
        <taxon>Pseudomonadati</taxon>
        <taxon>Pseudomonadota</taxon>
        <taxon>Alphaproteobacteria</taxon>
        <taxon>Rhodospirillales</taxon>
        <taxon>Thalassobaculaceae</taxon>
        <taxon>Thalassobaculum</taxon>
    </lineage>
</organism>
<keyword evidence="1" id="KW-0812">Transmembrane</keyword>
<feature type="domain" description="PilZ" evidence="2">
    <location>
        <begin position="43"/>
        <end position="138"/>
    </location>
</feature>
<accession>A0A918XNN5</accession>
<reference evidence="3" key="1">
    <citation type="journal article" date="2014" name="Int. J. Syst. Evol. Microbiol.">
        <title>Complete genome sequence of Corynebacterium casei LMG S-19264T (=DSM 44701T), isolated from a smear-ripened cheese.</title>
        <authorList>
            <consortium name="US DOE Joint Genome Institute (JGI-PGF)"/>
            <person name="Walter F."/>
            <person name="Albersmeier A."/>
            <person name="Kalinowski J."/>
            <person name="Ruckert C."/>
        </authorList>
    </citation>
    <scope>NUCLEOTIDE SEQUENCE</scope>
    <source>
        <strain evidence="3">KCTC 42651</strain>
    </source>
</reference>
<gene>
    <name evidence="3" type="ORF">GCM10017083_05310</name>
</gene>
<evidence type="ECO:0000256" key="1">
    <source>
        <dbReference type="SAM" id="Phobius"/>
    </source>
</evidence>
<evidence type="ECO:0000313" key="4">
    <source>
        <dbReference type="Proteomes" id="UP000630353"/>
    </source>
</evidence>
<feature type="transmembrane region" description="Helical" evidence="1">
    <location>
        <begin position="165"/>
        <end position="188"/>
    </location>
</feature>
<dbReference type="GO" id="GO:0035438">
    <property type="term" value="F:cyclic-di-GMP binding"/>
    <property type="evidence" value="ECO:0007669"/>
    <property type="project" value="InterPro"/>
</dbReference>
<keyword evidence="1" id="KW-0472">Membrane</keyword>
<evidence type="ECO:0000313" key="3">
    <source>
        <dbReference type="EMBL" id="GHD41196.1"/>
    </source>
</evidence>
<keyword evidence="4" id="KW-1185">Reference proteome</keyword>
<dbReference type="Pfam" id="PF07238">
    <property type="entry name" value="PilZ"/>
    <property type="match status" value="1"/>
</dbReference>
<dbReference type="Gene3D" id="2.40.10.220">
    <property type="entry name" value="predicted glycosyltransferase like domains"/>
    <property type="match status" value="1"/>
</dbReference>
<dbReference type="InterPro" id="IPR009875">
    <property type="entry name" value="PilZ_domain"/>
</dbReference>
<sequence length="189" mass="21176">MYSSRRDRLPARPADRVQAPAVCAEGYRMREVEPLNERDLAEERRRYRRHAGIPAVVEVAGAVWTLVDVSLGGFGARTTELLPREGETITGQIVGTERGEAFRIGFEGRVVRVDPGNRLVGVEFGDLPNAALDRLIHVLAVLEQEWRARIERLDREQRMAELRRYLVRAAGALALVTGVILVLALVWLS</sequence>
<dbReference type="EMBL" id="BMZS01000001">
    <property type="protein sequence ID" value="GHD41196.1"/>
    <property type="molecule type" value="Genomic_DNA"/>
</dbReference>